<accession>A0A5C6ALM4</accession>
<dbReference type="PROSITE" id="PS00018">
    <property type="entry name" value="EF_HAND_1"/>
    <property type="match status" value="1"/>
</dbReference>
<organism evidence="2 3">
    <name type="scientific">Botrimarina colliarenosi</name>
    <dbReference type="NCBI Taxonomy" id="2528001"/>
    <lineage>
        <taxon>Bacteria</taxon>
        <taxon>Pseudomonadati</taxon>
        <taxon>Planctomycetota</taxon>
        <taxon>Planctomycetia</taxon>
        <taxon>Pirellulales</taxon>
        <taxon>Lacipirellulaceae</taxon>
        <taxon>Botrimarina</taxon>
    </lineage>
</organism>
<dbReference type="GO" id="GO:0000272">
    <property type="term" value="P:polysaccharide catabolic process"/>
    <property type="evidence" value="ECO:0007669"/>
    <property type="project" value="InterPro"/>
</dbReference>
<evidence type="ECO:0008006" key="4">
    <source>
        <dbReference type="Google" id="ProtNLM"/>
    </source>
</evidence>
<name>A0A5C6ALM4_9BACT</name>
<evidence type="ECO:0000313" key="2">
    <source>
        <dbReference type="EMBL" id="TWU00540.1"/>
    </source>
</evidence>
<dbReference type="InterPro" id="IPR036439">
    <property type="entry name" value="Dockerin_dom_sf"/>
</dbReference>
<evidence type="ECO:0000256" key="1">
    <source>
        <dbReference type="SAM" id="SignalP"/>
    </source>
</evidence>
<comment type="caution">
    <text evidence="2">The sequence shown here is derived from an EMBL/GenBank/DDBJ whole genome shotgun (WGS) entry which is preliminary data.</text>
</comment>
<dbReference type="OrthoDB" id="265893at2"/>
<feature type="chain" id="PRO_5023145188" description="Autotransporter-associated beta strand repeat protein" evidence="1">
    <location>
        <begin position="22"/>
        <end position="663"/>
    </location>
</feature>
<dbReference type="Gene3D" id="1.10.1330.10">
    <property type="entry name" value="Dockerin domain"/>
    <property type="match status" value="1"/>
</dbReference>
<keyword evidence="3" id="KW-1185">Reference proteome</keyword>
<sequence precursor="true">MRILQAIFFFVGVLATNHAPAADVSWDGGAGSGSWQDADNWTDDALPAANQSAAIGDLPEGVGATVTLADETTAAGVELTAGAVVDTGSGRLILSEGVLASGEGSGLILRRFETPELAPSLDAASVTLIAGATLELENALARLATATPGTGSIGVVTLDAGTTLVATGGGVFRFDDDLEGNEATQLNNNGTLRVARPAGAPVEEVFTFLIESTDPGAVVNLTGDGGTGAIELEANTTLSIGVKSAPLTGPITLASGSVLSFAGEAINDGTIQGAGLVDAVGFVNNGLVRANGASPLVMGGPGTSFDLDGSTETGRLEALDGDLRIDVRLADNFGGEATIGANHQADFRFGWTLGGPATLNLNGAPGAPATLATSGIQSGATFFDGETIVRGTVNVAGEGQILGDATFFPSAEVHLADEDAQLALGGVVAIRQGAEFGGNGSVTLLAGGVTTLETGAAVSVPVVNAGTLHVDGAAFLEIYEQTSEGAFEITIGGVNTVDSLIVTGAALLDGQYGVTLTDGFVPSDGDVFAILLAGGGVGGEFSGVSAPLPTLPAGLDWAIDYTANEVLLSVFATGDPLDGDYNGDGVVNAADYTVWRDNEGSTTETAADGDGNGTVGPEDYDLWAANYGATTMSVAVPEPAGAAIVAACCLAAVRRRGGESHRQ</sequence>
<reference evidence="2 3" key="1">
    <citation type="submission" date="2019-02" db="EMBL/GenBank/DDBJ databases">
        <title>Deep-cultivation of Planctomycetes and their phenomic and genomic characterization uncovers novel biology.</title>
        <authorList>
            <person name="Wiegand S."/>
            <person name="Jogler M."/>
            <person name="Boedeker C."/>
            <person name="Pinto D."/>
            <person name="Vollmers J."/>
            <person name="Rivas-Marin E."/>
            <person name="Kohn T."/>
            <person name="Peeters S.H."/>
            <person name="Heuer A."/>
            <person name="Rast P."/>
            <person name="Oberbeckmann S."/>
            <person name="Bunk B."/>
            <person name="Jeske O."/>
            <person name="Meyerdierks A."/>
            <person name="Storesund J.E."/>
            <person name="Kallscheuer N."/>
            <person name="Luecker S."/>
            <person name="Lage O.M."/>
            <person name="Pohl T."/>
            <person name="Merkel B.J."/>
            <person name="Hornburger P."/>
            <person name="Mueller R.-W."/>
            <person name="Bruemmer F."/>
            <person name="Labrenz M."/>
            <person name="Spormann A.M."/>
            <person name="Op Den Camp H."/>
            <person name="Overmann J."/>
            <person name="Amann R."/>
            <person name="Jetten M.S.M."/>
            <person name="Mascher T."/>
            <person name="Medema M.H."/>
            <person name="Devos D.P."/>
            <person name="Kaster A.-K."/>
            <person name="Ovreas L."/>
            <person name="Rohde M."/>
            <person name="Galperin M.Y."/>
            <person name="Jogler C."/>
        </authorList>
    </citation>
    <scope>NUCLEOTIDE SEQUENCE [LARGE SCALE GENOMIC DNA]</scope>
    <source>
        <strain evidence="2 3">Pla108</strain>
    </source>
</reference>
<protein>
    <recommendedName>
        <fullName evidence="4">Autotransporter-associated beta strand repeat protein</fullName>
    </recommendedName>
</protein>
<dbReference type="Proteomes" id="UP000317421">
    <property type="component" value="Unassembled WGS sequence"/>
</dbReference>
<proteinExistence type="predicted"/>
<keyword evidence="1" id="KW-0732">Signal</keyword>
<feature type="signal peptide" evidence="1">
    <location>
        <begin position="1"/>
        <end position="21"/>
    </location>
</feature>
<dbReference type="RefSeq" id="WP_146444202.1">
    <property type="nucleotide sequence ID" value="NZ_SJPR01000001.1"/>
</dbReference>
<evidence type="ECO:0000313" key="3">
    <source>
        <dbReference type="Proteomes" id="UP000317421"/>
    </source>
</evidence>
<gene>
    <name evidence="2" type="ORF">Pla108_14920</name>
</gene>
<dbReference type="EMBL" id="SJPR01000001">
    <property type="protein sequence ID" value="TWU00540.1"/>
    <property type="molecule type" value="Genomic_DNA"/>
</dbReference>
<dbReference type="InterPro" id="IPR018247">
    <property type="entry name" value="EF_Hand_1_Ca_BS"/>
</dbReference>
<dbReference type="AlphaFoldDB" id="A0A5C6ALM4"/>